<dbReference type="STRING" id="56857.A0A200PY05"/>
<evidence type="ECO:0000259" key="2">
    <source>
        <dbReference type="Pfam" id="PF04545"/>
    </source>
</evidence>
<dbReference type="Gene3D" id="1.10.10.10">
    <property type="entry name" value="Winged helix-like DNA-binding domain superfamily/Winged helix DNA-binding domain"/>
    <property type="match status" value="1"/>
</dbReference>
<dbReference type="PANTHER" id="PTHR30603:SF47">
    <property type="entry name" value="RNA POLYMERASE SIGMA FACTOR SIGD, CHLOROPLASTIC"/>
    <property type="match status" value="1"/>
</dbReference>
<dbReference type="OMA" id="TINYSSR"/>
<evidence type="ECO:0000256" key="1">
    <source>
        <dbReference type="ARBA" id="ARBA00007788"/>
    </source>
</evidence>
<dbReference type="SUPFAM" id="SSF88659">
    <property type="entry name" value="Sigma3 and sigma4 domains of RNA polymerase sigma factors"/>
    <property type="match status" value="1"/>
</dbReference>
<dbReference type="InterPro" id="IPR036388">
    <property type="entry name" value="WH-like_DNA-bd_sf"/>
</dbReference>
<evidence type="ECO:0000313" key="3">
    <source>
        <dbReference type="EMBL" id="OVA03056.1"/>
    </source>
</evidence>
<feature type="domain" description="RNA polymerase sigma-70 region 4" evidence="2">
    <location>
        <begin position="18"/>
        <end position="68"/>
    </location>
</feature>
<dbReference type="InterPro" id="IPR013324">
    <property type="entry name" value="RNA_pol_sigma_r3/r4-like"/>
</dbReference>
<organism evidence="3 4">
    <name type="scientific">Macleaya cordata</name>
    <name type="common">Five-seeded plume-poppy</name>
    <name type="synonym">Bocconia cordata</name>
    <dbReference type="NCBI Taxonomy" id="56857"/>
    <lineage>
        <taxon>Eukaryota</taxon>
        <taxon>Viridiplantae</taxon>
        <taxon>Streptophyta</taxon>
        <taxon>Embryophyta</taxon>
        <taxon>Tracheophyta</taxon>
        <taxon>Spermatophyta</taxon>
        <taxon>Magnoliopsida</taxon>
        <taxon>Ranunculales</taxon>
        <taxon>Papaveraceae</taxon>
        <taxon>Papaveroideae</taxon>
        <taxon>Macleaya</taxon>
    </lineage>
</organism>
<protein>
    <submittedName>
        <fullName evidence="3">RNA polymerase sigma-70</fullName>
    </submittedName>
</protein>
<proteinExistence type="inferred from homology"/>
<comment type="similarity">
    <text evidence="1">Belongs to the sigma-70 factor family.</text>
</comment>
<dbReference type="EMBL" id="MVGT01003867">
    <property type="protein sequence ID" value="OVA03056.1"/>
    <property type="molecule type" value="Genomic_DNA"/>
</dbReference>
<dbReference type="Proteomes" id="UP000195402">
    <property type="component" value="Unassembled WGS sequence"/>
</dbReference>
<accession>A0A200PY05</accession>
<dbReference type="InParanoid" id="A0A200PY05"/>
<dbReference type="InterPro" id="IPR007630">
    <property type="entry name" value="RNA_pol_sigma70_r4"/>
</dbReference>
<dbReference type="AlphaFoldDB" id="A0A200PY05"/>
<dbReference type="Pfam" id="PF04545">
    <property type="entry name" value="Sigma70_r4"/>
    <property type="match status" value="1"/>
</dbReference>
<dbReference type="PANTHER" id="PTHR30603">
    <property type="entry name" value="RNA POLYMERASE SIGMA FACTOR RPO"/>
    <property type="match status" value="1"/>
</dbReference>
<dbReference type="GO" id="GO:0003700">
    <property type="term" value="F:DNA-binding transcription factor activity"/>
    <property type="evidence" value="ECO:0007669"/>
    <property type="project" value="InterPro"/>
</dbReference>
<dbReference type="PRINTS" id="PR00046">
    <property type="entry name" value="SIGMA70FCT"/>
</dbReference>
<dbReference type="InterPro" id="IPR000943">
    <property type="entry name" value="RNA_pol_sigma70"/>
</dbReference>
<dbReference type="OrthoDB" id="206108at2759"/>
<comment type="caution">
    <text evidence="3">The sequence shown here is derived from an EMBL/GenBank/DDBJ whole genome shotgun (WGS) entry which is preliminary data.</text>
</comment>
<dbReference type="GO" id="GO:0006352">
    <property type="term" value="P:DNA-templated transcription initiation"/>
    <property type="evidence" value="ECO:0007669"/>
    <property type="project" value="InterPro"/>
</dbReference>
<reference evidence="3 4" key="1">
    <citation type="journal article" date="2017" name="Mol. Plant">
        <title>The Genome of Medicinal Plant Macleaya cordata Provides New Insights into Benzylisoquinoline Alkaloids Metabolism.</title>
        <authorList>
            <person name="Liu X."/>
            <person name="Liu Y."/>
            <person name="Huang P."/>
            <person name="Ma Y."/>
            <person name="Qing Z."/>
            <person name="Tang Q."/>
            <person name="Cao H."/>
            <person name="Cheng P."/>
            <person name="Zheng Y."/>
            <person name="Yuan Z."/>
            <person name="Zhou Y."/>
            <person name="Liu J."/>
            <person name="Tang Z."/>
            <person name="Zhuo Y."/>
            <person name="Zhang Y."/>
            <person name="Yu L."/>
            <person name="Huang J."/>
            <person name="Yang P."/>
            <person name="Peng Q."/>
            <person name="Zhang J."/>
            <person name="Jiang W."/>
            <person name="Zhang Z."/>
            <person name="Lin K."/>
            <person name="Ro D.K."/>
            <person name="Chen X."/>
            <person name="Xiong X."/>
            <person name="Shang Y."/>
            <person name="Huang S."/>
            <person name="Zeng J."/>
        </authorList>
    </citation>
    <scope>NUCLEOTIDE SEQUENCE [LARGE SCALE GENOMIC DNA]</scope>
    <source>
        <strain evidence="4">cv. BLH2017</strain>
        <tissue evidence="3">Root</tissue>
    </source>
</reference>
<evidence type="ECO:0000313" key="4">
    <source>
        <dbReference type="Proteomes" id="UP000195402"/>
    </source>
</evidence>
<keyword evidence="4" id="KW-1185">Reference proteome</keyword>
<sequence length="75" mass="8761">MVKRQLMKHNLHKLLNTVLGEREERILRLHFGLNGETPRSCDEIGRLLYLSRERVRQIRGLALAKLREASSVLDI</sequence>
<dbReference type="InterPro" id="IPR050239">
    <property type="entry name" value="Sigma-70_RNA_pol_init_factors"/>
</dbReference>
<name>A0A200PY05_MACCD</name>
<gene>
    <name evidence="3" type="ORF">BVC80_997g5</name>
</gene>